<gene>
    <name evidence="2" type="ORF">PENTCL1PPCAC_25961</name>
</gene>
<sequence>LRMYLLLFLFSSARSSAENAPAGAWLLASKTPLSPFGFQGKDYVFQYGLYNVGDRPATKITLDDNNSFPAEYFSIVAGMTQITVSRLNPGGNITHVVILHATQAGEYDFPAARITYSPDVDSAEMRERLTTTPGK</sequence>
<dbReference type="EMBL" id="BTSX01000006">
    <property type="protein sequence ID" value="GMT03787.1"/>
    <property type="molecule type" value="Genomic_DNA"/>
</dbReference>
<feature type="non-terminal residue" evidence="2">
    <location>
        <position position="1"/>
    </location>
</feature>
<evidence type="ECO:0000313" key="3">
    <source>
        <dbReference type="Proteomes" id="UP001432027"/>
    </source>
</evidence>
<keyword evidence="3" id="KW-1185">Reference proteome</keyword>
<feature type="signal peptide" evidence="1">
    <location>
        <begin position="1"/>
        <end position="17"/>
    </location>
</feature>
<feature type="chain" id="PRO_5043360836" evidence="1">
    <location>
        <begin position="18"/>
        <end position="135"/>
    </location>
</feature>
<dbReference type="AlphaFoldDB" id="A0AAV5UAG0"/>
<accession>A0AAV5UAG0</accession>
<keyword evidence="1" id="KW-0732">Signal</keyword>
<feature type="non-terminal residue" evidence="2">
    <location>
        <position position="135"/>
    </location>
</feature>
<dbReference type="PANTHER" id="PTHR12861:SF3">
    <property type="entry name" value="TRANSLOCON-ASSOCIATED PROTEIN SUBUNIT BETA"/>
    <property type="match status" value="1"/>
</dbReference>
<name>A0AAV5UAG0_9BILA</name>
<proteinExistence type="predicted"/>
<protein>
    <submittedName>
        <fullName evidence="2">Uncharacterized protein</fullName>
    </submittedName>
</protein>
<dbReference type="Proteomes" id="UP001432027">
    <property type="component" value="Unassembled WGS sequence"/>
</dbReference>
<evidence type="ECO:0000256" key="1">
    <source>
        <dbReference type="SAM" id="SignalP"/>
    </source>
</evidence>
<dbReference type="PANTHER" id="PTHR12861">
    <property type="entry name" value="TRANSLOCON-ASSOCIATED PROTEIN, BETA SUBUNIT PRECURSOR TRAP-BETA SIGNAL SEQUENCE RECEPTOR BETA SUBUNIT"/>
    <property type="match status" value="1"/>
</dbReference>
<comment type="caution">
    <text evidence="2">The sequence shown here is derived from an EMBL/GenBank/DDBJ whole genome shotgun (WGS) entry which is preliminary data.</text>
</comment>
<dbReference type="Pfam" id="PF05753">
    <property type="entry name" value="TRAP_beta"/>
    <property type="match status" value="1"/>
</dbReference>
<dbReference type="GO" id="GO:0005783">
    <property type="term" value="C:endoplasmic reticulum"/>
    <property type="evidence" value="ECO:0007669"/>
    <property type="project" value="TreeGrafter"/>
</dbReference>
<organism evidence="2 3">
    <name type="scientific">Pristionchus entomophagus</name>
    <dbReference type="NCBI Taxonomy" id="358040"/>
    <lineage>
        <taxon>Eukaryota</taxon>
        <taxon>Metazoa</taxon>
        <taxon>Ecdysozoa</taxon>
        <taxon>Nematoda</taxon>
        <taxon>Chromadorea</taxon>
        <taxon>Rhabditida</taxon>
        <taxon>Rhabditina</taxon>
        <taxon>Diplogasteromorpha</taxon>
        <taxon>Diplogasteroidea</taxon>
        <taxon>Neodiplogasteridae</taxon>
        <taxon>Pristionchus</taxon>
    </lineage>
</organism>
<evidence type="ECO:0000313" key="2">
    <source>
        <dbReference type="EMBL" id="GMT03787.1"/>
    </source>
</evidence>
<reference evidence="2" key="1">
    <citation type="submission" date="2023-10" db="EMBL/GenBank/DDBJ databases">
        <title>Genome assembly of Pristionchus species.</title>
        <authorList>
            <person name="Yoshida K."/>
            <person name="Sommer R.J."/>
        </authorList>
    </citation>
    <scope>NUCLEOTIDE SEQUENCE</scope>
    <source>
        <strain evidence="2">RS0144</strain>
    </source>
</reference>